<name>A0A290QI09_9BACT</name>
<dbReference type="GO" id="GO:0000976">
    <property type="term" value="F:transcription cis-regulatory region binding"/>
    <property type="evidence" value="ECO:0007669"/>
    <property type="project" value="TreeGrafter"/>
</dbReference>
<evidence type="ECO:0000256" key="3">
    <source>
        <dbReference type="ARBA" id="ARBA00023015"/>
    </source>
</evidence>
<dbReference type="Proteomes" id="UP000217265">
    <property type="component" value="Chromosome"/>
</dbReference>
<dbReference type="Gene3D" id="1.10.10.10">
    <property type="entry name" value="Winged helix-like DNA-binding domain superfamily/Winged helix DNA-binding domain"/>
    <property type="match status" value="1"/>
</dbReference>
<sequence>MKKHRILVVEDEPRMRANLVTILKMEGYEVIEAKHGKEGVEVARTQRPDFIFCDISMPELDGHGVLKAVRADAATMKTPFVFLTAHGDRPDVRAGMNLGADDYLTKPVEVEELVGAIKSRLNRREQMAPLPKELSPAMLMPLGLTEREAETLFWLAQGKANADLCILLNVQLTTIKKHLEKIYQKLGVENRTAAAAMALETMNAG</sequence>
<dbReference type="KEGG" id="vbh:CMV30_08550"/>
<dbReference type="InterPro" id="IPR011006">
    <property type="entry name" value="CheY-like_superfamily"/>
</dbReference>
<keyword evidence="5" id="KW-0804">Transcription</keyword>
<organism evidence="9 10">
    <name type="scientific">Nibricoccus aquaticus</name>
    <dbReference type="NCBI Taxonomy" id="2576891"/>
    <lineage>
        <taxon>Bacteria</taxon>
        <taxon>Pseudomonadati</taxon>
        <taxon>Verrucomicrobiota</taxon>
        <taxon>Opitutia</taxon>
        <taxon>Opitutales</taxon>
        <taxon>Opitutaceae</taxon>
        <taxon>Nibricoccus</taxon>
    </lineage>
</organism>
<dbReference type="GO" id="GO:0032993">
    <property type="term" value="C:protein-DNA complex"/>
    <property type="evidence" value="ECO:0007669"/>
    <property type="project" value="TreeGrafter"/>
</dbReference>
<evidence type="ECO:0000256" key="4">
    <source>
        <dbReference type="ARBA" id="ARBA00023125"/>
    </source>
</evidence>
<dbReference type="GO" id="GO:0006355">
    <property type="term" value="P:regulation of DNA-templated transcription"/>
    <property type="evidence" value="ECO:0007669"/>
    <property type="project" value="InterPro"/>
</dbReference>
<dbReference type="InterPro" id="IPR036388">
    <property type="entry name" value="WH-like_DNA-bd_sf"/>
</dbReference>
<dbReference type="PROSITE" id="PS50043">
    <property type="entry name" value="HTH_LUXR_2"/>
    <property type="match status" value="1"/>
</dbReference>
<evidence type="ECO:0000259" key="8">
    <source>
        <dbReference type="PROSITE" id="PS50110"/>
    </source>
</evidence>
<keyword evidence="4 9" id="KW-0238">DNA-binding</keyword>
<dbReference type="AlphaFoldDB" id="A0A290QI09"/>
<dbReference type="PANTHER" id="PTHR48111">
    <property type="entry name" value="REGULATOR OF RPOS"/>
    <property type="match status" value="1"/>
</dbReference>
<evidence type="ECO:0000256" key="5">
    <source>
        <dbReference type="ARBA" id="ARBA00023163"/>
    </source>
</evidence>
<evidence type="ECO:0000256" key="2">
    <source>
        <dbReference type="ARBA" id="ARBA00023012"/>
    </source>
</evidence>
<proteinExistence type="predicted"/>
<dbReference type="CDD" id="cd17574">
    <property type="entry name" value="REC_OmpR"/>
    <property type="match status" value="1"/>
</dbReference>
<dbReference type="PRINTS" id="PR00038">
    <property type="entry name" value="HTHLUXR"/>
</dbReference>
<dbReference type="InterPro" id="IPR016032">
    <property type="entry name" value="Sig_transdc_resp-reg_C-effctor"/>
</dbReference>
<dbReference type="OrthoDB" id="9814495at2"/>
<dbReference type="InterPro" id="IPR039420">
    <property type="entry name" value="WalR-like"/>
</dbReference>
<dbReference type="Gene3D" id="3.40.50.2300">
    <property type="match status" value="1"/>
</dbReference>
<evidence type="ECO:0000259" key="7">
    <source>
        <dbReference type="PROSITE" id="PS50043"/>
    </source>
</evidence>
<accession>A0A290QI09</accession>
<dbReference type="SUPFAM" id="SSF52172">
    <property type="entry name" value="CheY-like"/>
    <property type="match status" value="1"/>
</dbReference>
<dbReference type="SMART" id="SM00448">
    <property type="entry name" value="REC"/>
    <property type="match status" value="1"/>
</dbReference>
<dbReference type="CDD" id="cd06170">
    <property type="entry name" value="LuxR_C_like"/>
    <property type="match status" value="1"/>
</dbReference>
<dbReference type="InterPro" id="IPR001789">
    <property type="entry name" value="Sig_transdc_resp-reg_receiver"/>
</dbReference>
<dbReference type="GO" id="GO:0000156">
    <property type="term" value="F:phosphorelay response regulator activity"/>
    <property type="evidence" value="ECO:0007669"/>
    <property type="project" value="TreeGrafter"/>
</dbReference>
<dbReference type="RefSeq" id="WP_096055623.1">
    <property type="nucleotide sequence ID" value="NZ_CP023344.1"/>
</dbReference>
<dbReference type="PANTHER" id="PTHR48111:SF1">
    <property type="entry name" value="TWO-COMPONENT RESPONSE REGULATOR ORR33"/>
    <property type="match status" value="1"/>
</dbReference>
<evidence type="ECO:0000256" key="6">
    <source>
        <dbReference type="PROSITE-ProRule" id="PRU00169"/>
    </source>
</evidence>
<dbReference type="Pfam" id="PF00072">
    <property type="entry name" value="Response_reg"/>
    <property type="match status" value="1"/>
</dbReference>
<dbReference type="EMBL" id="CP023344">
    <property type="protein sequence ID" value="ATC63991.1"/>
    <property type="molecule type" value="Genomic_DNA"/>
</dbReference>
<keyword evidence="3" id="KW-0805">Transcription regulation</keyword>
<dbReference type="SUPFAM" id="SSF46894">
    <property type="entry name" value="C-terminal effector domain of the bipartite response regulators"/>
    <property type="match status" value="1"/>
</dbReference>
<keyword evidence="2" id="KW-0902">Two-component regulatory system</keyword>
<evidence type="ECO:0000313" key="9">
    <source>
        <dbReference type="EMBL" id="ATC63991.1"/>
    </source>
</evidence>
<evidence type="ECO:0000256" key="1">
    <source>
        <dbReference type="ARBA" id="ARBA00022553"/>
    </source>
</evidence>
<dbReference type="PROSITE" id="PS50110">
    <property type="entry name" value="RESPONSE_REGULATORY"/>
    <property type="match status" value="1"/>
</dbReference>
<keyword evidence="1 6" id="KW-0597">Phosphoprotein</keyword>
<reference evidence="9 10" key="1">
    <citation type="submission" date="2017-09" db="EMBL/GenBank/DDBJ databases">
        <title>Complete genome sequence of Verrucomicrobial strain HZ-65, isolated from freshwater.</title>
        <authorList>
            <person name="Choi A."/>
        </authorList>
    </citation>
    <scope>NUCLEOTIDE SEQUENCE [LARGE SCALE GENOMIC DNA]</scope>
    <source>
        <strain evidence="9 10">HZ-65</strain>
    </source>
</reference>
<dbReference type="InterPro" id="IPR000792">
    <property type="entry name" value="Tscrpt_reg_LuxR_C"/>
</dbReference>
<evidence type="ECO:0000313" key="10">
    <source>
        <dbReference type="Proteomes" id="UP000217265"/>
    </source>
</evidence>
<gene>
    <name evidence="9" type="ORF">CMV30_08550</name>
</gene>
<dbReference type="SMART" id="SM00421">
    <property type="entry name" value="HTH_LUXR"/>
    <property type="match status" value="1"/>
</dbReference>
<feature type="modified residue" description="4-aspartylphosphate" evidence="6">
    <location>
        <position position="54"/>
    </location>
</feature>
<dbReference type="GO" id="GO:0005829">
    <property type="term" value="C:cytosol"/>
    <property type="evidence" value="ECO:0007669"/>
    <property type="project" value="TreeGrafter"/>
</dbReference>
<feature type="domain" description="Response regulatory" evidence="8">
    <location>
        <begin position="5"/>
        <end position="121"/>
    </location>
</feature>
<feature type="domain" description="HTH luxR-type" evidence="7">
    <location>
        <begin position="137"/>
        <end position="202"/>
    </location>
</feature>
<keyword evidence="10" id="KW-1185">Reference proteome</keyword>
<dbReference type="Pfam" id="PF00196">
    <property type="entry name" value="GerE"/>
    <property type="match status" value="1"/>
</dbReference>
<protein>
    <submittedName>
        <fullName evidence="9">DNA-binding response regulator</fullName>
    </submittedName>
</protein>